<proteinExistence type="predicted"/>
<evidence type="ECO:0000313" key="5">
    <source>
        <dbReference type="Proteomes" id="UP000260644"/>
    </source>
</evidence>
<gene>
    <name evidence="4" type="ORF">DVR12_25345</name>
</gene>
<evidence type="ECO:0000256" key="2">
    <source>
        <dbReference type="SAM" id="SignalP"/>
    </source>
</evidence>
<feature type="signal peptide" evidence="2">
    <location>
        <begin position="1"/>
        <end position="21"/>
    </location>
</feature>
<dbReference type="InterPro" id="IPR028011">
    <property type="entry name" value="DUF4476"/>
</dbReference>
<dbReference type="OrthoDB" id="653675at2"/>
<dbReference type="Proteomes" id="UP000260644">
    <property type="component" value="Unassembled WGS sequence"/>
</dbReference>
<evidence type="ECO:0000256" key="1">
    <source>
        <dbReference type="SAM" id="MobiDB-lite"/>
    </source>
</evidence>
<organism evidence="4 5">
    <name type="scientific">Chitinophaga silvatica</name>
    <dbReference type="NCBI Taxonomy" id="2282649"/>
    <lineage>
        <taxon>Bacteria</taxon>
        <taxon>Pseudomonadati</taxon>
        <taxon>Bacteroidota</taxon>
        <taxon>Chitinophagia</taxon>
        <taxon>Chitinophagales</taxon>
        <taxon>Chitinophagaceae</taxon>
        <taxon>Chitinophaga</taxon>
    </lineage>
</organism>
<dbReference type="Pfam" id="PF14771">
    <property type="entry name" value="DUF4476"/>
    <property type="match status" value="1"/>
</dbReference>
<comment type="caution">
    <text evidence="4">The sequence shown here is derived from an EMBL/GenBank/DDBJ whole genome shotgun (WGS) entry which is preliminary data.</text>
</comment>
<reference evidence="4 5" key="1">
    <citation type="submission" date="2018-07" db="EMBL/GenBank/DDBJ databases">
        <title>Chitinophaga K2CV101002-2 sp. nov., isolated from a monsoon evergreen broad-leaved forest soil.</title>
        <authorList>
            <person name="Lv Y."/>
        </authorList>
    </citation>
    <scope>NUCLEOTIDE SEQUENCE [LARGE SCALE GENOMIC DNA]</scope>
    <source>
        <strain evidence="4 5">GDMCC 1.1288</strain>
    </source>
</reference>
<protein>
    <submittedName>
        <fullName evidence="4">DUF4476 domain-containing protein</fullName>
    </submittedName>
</protein>
<feature type="domain" description="DUF4476" evidence="3">
    <location>
        <begin position="393"/>
        <end position="481"/>
    </location>
</feature>
<keyword evidence="2" id="KW-0732">Signal</keyword>
<feature type="compositionally biased region" description="Basic and acidic residues" evidence="1">
    <location>
        <begin position="225"/>
        <end position="249"/>
    </location>
</feature>
<feature type="region of interest" description="Disordered" evidence="1">
    <location>
        <begin position="197"/>
        <end position="380"/>
    </location>
</feature>
<name>A0A3E1Y2T0_9BACT</name>
<evidence type="ECO:0000259" key="3">
    <source>
        <dbReference type="Pfam" id="PF14771"/>
    </source>
</evidence>
<dbReference type="RefSeq" id="WP_116978615.1">
    <property type="nucleotide sequence ID" value="NZ_QPMM01000017.1"/>
</dbReference>
<feature type="chain" id="PRO_5017688067" evidence="2">
    <location>
        <begin position="22"/>
        <end position="484"/>
    </location>
</feature>
<accession>A0A3E1Y2T0</accession>
<dbReference type="EMBL" id="QPMM01000017">
    <property type="protein sequence ID" value="RFS18936.1"/>
    <property type="molecule type" value="Genomic_DNA"/>
</dbReference>
<evidence type="ECO:0000313" key="4">
    <source>
        <dbReference type="EMBL" id="RFS18936.1"/>
    </source>
</evidence>
<sequence>MRFKTLLFLCICLMVGGTLKAQRQQHYYIYIQSEKGQPFYVKQNGKVLSSTERGYIILPQLESGTANITVGFPKEESHEAQFNLKIVKTDQGYLLKRSGSSNYALYNLQTFKEVKPAGAALAAADAVESTTDTQPGVAEVKTEKVTADKDEMMSNLQKDLETTFGDKATVTGPAKKPAATKPGNSFASALDKVVVTSDDRDTGEEEINVPVAKTKDNSATRAPKGKKERDPLTDDEKELLRSVMAEESKIAAVSAAEDAVKPANSDPEEEPKKSKKHKSRAADPDFIEFQNDKQEDKTVVSTVDAAPMPEAIDESASTKSKKKKRKVFDDTEHPANVITDPSGYGVLAESDDKSSAKKKKKKSDEIEQTEDASSNTSEKKAARLVNSDCVNIMDDATFHKLLRKFVAASSDNSMIEVFRKQSRNYCLESAQIKTLGQLLTSDETRYRLLEAGYSKVYDSEKYGALESLLIDEYFKKRFKSMIRR</sequence>
<keyword evidence="5" id="KW-1185">Reference proteome</keyword>
<dbReference type="AlphaFoldDB" id="A0A3E1Y2T0"/>